<evidence type="ECO:0000256" key="7">
    <source>
        <dbReference type="ARBA" id="ARBA00035120"/>
    </source>
</evidence>
<reference evidence="12" key="1">
    <citation type="journal article" date="2015" name="BMC Genomics">
        <title>Genomic and transcriptomic analysis of the endophytic fungus Pestalotiopsis fici reveals its lifestyle and high potential for synthesis of natural products.</title>
        <authorList>
            <person name="Wang X."/>
            <person name="Zhang X."/>
            <person name="Liu L."/>
            <person name="Xiang M."/>
            <person name="Wang W."/>
            <person name="Sun X."/>
            <person name="Che Y."/>
            <person name="Guo L."/>
            <person name="Liu G."/>
            <person name="Guo L."/>
            <person name="Wang C."/>
            <person name="Yin W.B."/>
            <person name="Stadler M."/>
            <person name="Zhang X."/>
            <person name="Liu X."/>
        </authorList>
    </citation>
    <scope>NUCLEOTIDE SEQUENCE [LARGE SCALE GENOMIC DNA]</scope>
    <source>
        <strain evidence="12">W106-1 / CGMCC3.15140</strain>
    </source>
</reference>
<feature type="transmembrane region" description="Helical" evidence="10">
    <location>
        <begin position="150"/>
        <end position="170"/>
    </location>
</feature>
<comment type="function">
    <text evidence="1">Fluoride channel required for the rapid expulsion of cytoplasmic fluoride.</text>
</comment>
<dbReference type="PANTHER" id="PTHR28259:SF1">
    <property type="entry name" value="FLUORIDE EXPORT PROTEIN 1-RELATED"/>
    <property type="match status" value="1"/>
</dbReference>
<sequence>MDGQSELRRHASTDDKTDHGPSPISSDHQRQPSSSGAGYDVPDEFVNVAEVSSTGPVQNWDERRIYRHESLEESRSRDQEYMRTQAAQRRSSTRSARETVPQIDEEKQDTKPQVSKLATQIYTISYLILFSIFGTLARLGLQAITFYPGAPVAFSSVWPNFAGSLVMGFLSEDRMLFRHEWGTATYDQQLAKAQNEDGGDVDLVAAKKAHLATKKTIPMYVGLATGFCGSFTSFSSFIRDVFLSLSNDLPSPDLGNTTISRNGGYSFEALLAVILTTVSLSLTGLFVGAHLAIALEKFTPTIPFETTRKVGDRIAVFLAFGCWAGAIILSAIPPDRFSHGLGAAETWRGRATFALVFAPLGCLARFYASMYLNGKIASFPLGTFAVNIGGTAILAMAWDIAHVPDGGVIGCQVLQGIEDGFCGCLTTVSTWVSELAALRRKHSYFYGTTSVVVALACMVAIMGGLRWSQGFAGLVCLH</sequence>
<dbReference type="Proteomes" id="UP000030651">
    <property type="component" value="Unassembled WGS sequence"/>
</dbReference>
<dbReference type="FunCoup" id="W3WKA9">
    <property type="interactions" value="129"/>
</dbReference>
<evidence type="ECO:0000256" key="8">
    <source>
        <dbReference type="ARBA" id="ARBA00035585"/>
    </source>
</evidence>
<evidence type="ECO:0000256" key="1">
    <source>
        <dbReference type="ARBA" id="ARBA00002598"/>
    </source>
</evidence>
<dbReference type="KEGG" id="pfy:PFICI_14548"/>
<keyword evidence="12" id="KW-1185">Reference proteome</keyword>
<protein>
    <recommendedName>
        <fullName evidence="13">Fluoride export protein 1</fullName>
    </recommendedName>
</protein>
<name>W3WKA9_PESFW</name>
<feature type="compositionally biased region" description="Basic and acidic residues" evidence="9">
    <location>
        <begin position="1"/>
        <end position="19"/>
    </location>
</feature>
<evidence type="ECO:0008006" key="13">
    <source>
        <dbReference type="Google" id="ProtNLM"/>
    </source>
</evidence>
<feature type="compositionally biased region" description="Basic and acidic residues" evidence="9">
    <location>
        <begin position="60"/>
        <end position="81"/>
    </location>
</feature>
<feature type="transmembrane region" description="Helical" evidence="10">
    <location>
        <begin position="269"/>
        <end position="293"/>
    </location>
</feature>
<evidence type="ECO:0000256" key="2">
    <source>
        <dbReference type="ARBA" id="ARBA00004651"/>
    </source>
</evidence>
<dbReference type="GO" id="GO:0005886">
    <property type="term" value="C:plasma membrane"/>
    <property type="evidence" value="ECO:0007669"/>
    <property type="project" value="UniProtKB-SubCell"/>
</dbReference>
<keyword evidence="3" id="KW-1003">Cell membrane</keyword>
<keyword evidence="4 10" id="KW-0812">Transmembrane</keyword>
<comment type="catalytic activity">
    <reaction evidence="8">
        <text>fluoride(in) = fluoride(out)</text>
        <dbReference type="Rhea" id="RHEA:76159"/>
        <dbReference type="ChEBI" id="CHEBI:17051"/>
    </reaction>
    <physiologicalReaction direction="left-to-right" evidence="8">
        <dbReference type="Rhea" id="RHEA:76160"/>
    </physiologicalReaction>
</comment>
<dbReference type="InterPro" id="IPR003691">
    <property type="entry name" value="FluC"/>
</dbReference>
<proteinExistence type="inferred from homology"/>
<dbReference type="InParanoid" id="W3WKA9"/>
<dbReference type="PANTHER" id="PTHR28259">
    <property type="entry name" value="FLUORIDE EXPORT PROTEIN 1-RELATED"/>
    <property type="match status" value="1"/>
</dbReference>
<evidence type="ECO:0000313" key="11">
    <source>
        <dbReference type="EMBL" id="ETS73602.1"/>
    </source>
</evidence>
<feature type="transmembrane region" description="Helical" evidence="10">
    <location>
        <begin position="352"/>
        <end position="372"/>
    </location>
</feature>
<dbReference type="GeneID" id="19279561"/>
<feature type="transmembrane region" description="Helical" evidence="10">
    <location>
        <begin position="444"/>
        <end position="465"/>
    </location>
</feature>
<dbReference type="Pfam" id="PF02537">
    <property type="entry name" value="CRCB"/>
    <property type="match status" value="2"/>
</dbReference>
<feature type="transmembrane region" description="Helical" evidence="10">
    <location>
        <begin position="121"/>
        <end position="144"/>
    </location>
</feature>
<dbReference type="AlphaFoldDB" id="W3WKA9"/>
<dbReference type="STRING" id="1229662.W3WKA9"/>
<feature type="transmembrane region" description="Helical" evidence="10">
    <location>
        <begin position="379"/>
        <end position="398"/>
    </location>
</feature>
<feature type="region of interest" description="Disordered" evidence="9">
    <location>
        <begin position="1"/>
        <end position="108"/>
    </location>
</feature>
<organism evidence="11 12">
    <name type="scientific">Pestalotiopsis fici (strain W106-1 / CGMCC3.15140)</name>
    <dbReference type="NCBI Taxonomy" id="1229662"/>
    <lineage>
        <taxon>Eukaryota</taxon>
        <taxon>Fungi</taxon>
        <taxon>Dikarya</taxon>
        <taxon>Ascomycota</taxon>
        <taxon>Pezizomycotina</taxon>
        <taxon>Sordariomycetes</taxon>
        <taxon>Xylariomycetidae</taxon>
        <taxon>Amphisphaeriales</taxon>
        <taxon>Sporocadaceae</taxon>
        <taxon>Pestalotiopsis</taxon>
    </lineage>
</organism>
<comment type="similarity">
    <text evidence="7">Belongs to the fluoride channel Fluc/FEX (TC 1.A.43) family.</text>
</comment>
<evidence type="ECO:0000256" key="3">
    <source>
        <dbReference type="ARBA" id="ARBA00022475"/>
    </source>
</evidence>
<comment type="subcellular location">
    <subcellularLocation>
        <location evidence="2">Cell membrane</location>
        <topology evidence="2">Multi-pass membrane protein</topology>
    </subcellularLocation>
</comment>
<evidence type="ECO:0000256" key="10">
    <source>
        <dbReference type="SAM" id="Phobius"/>
    </source>
</evidence>
<gene>
    <name evidence="11" type="ORF">PFICI_14548</name>
</gene>
<evidence type="ECO:0000256" key="5">
    <source>
        <dbReference type="ARBA" id="ARBA00022989"/>
    </source>
</evidence>
<evidence type="ECO:0000313" key="12">
    <source>
        <dbReference type="Proteomes" id="UP000030651"/>
    </source>
</evidence>
<dbReference type="OMA" id="CYDLQHV"/>
<dbReference type="HOGENOM" id="CLU_030507_0_0_1"/>
<feature type="compositionally biased region" description="Polar residues" evidence="9">
    <location>
        <begin position="23"/>
        <end position="36"/>
    </location>
</feature>
<evidence type="ECO:0000256" key="4">
    <source>
        <dbReference type="ARBA" id="ARBA00022692"/>
    </source>
</evidence>
<dbReference type="GO" id="GO:1903425">
    <property type="term" value="F:fluoride transmembrane transporter activity"/>
    <property type="evidence" value="ECO:0007669"/>
    <property type="project" value="TreeGrafter"/>
</dbReference>
<keyword evidence="6 10" id="KW-0472">Membrane</keyword>
<feature type="transmembrane region" description="Helical" evidence="10">
    <location>
        <begin position="314"/>
        <end position="332"/>
    </location>
</feature>
<evidence type="ECO:0000256" key="6">
    <source>
        <dbReference type="ARBA" id="ARBA00023136"/>
    </source>
</evidence>
<feature type="transmembrane region" description="Helical" evidence="10">
    <location>
        <begin position="217"/>
        <end position="238"/>
    </location>
</feature>
<keyword evidence="5 10" id="KW-1133">Transmembrane helix</keyword>
<accession>W3WKA9</accession>
<evidence type="ECO:0000256" key="9">
    <source>
        <dbReference type="SAM" id="MobiDB-lite"/>
    </source>
</evidence>
<dbReference type="EMBL" id="KI912121">
    <property type="protein sequence ID" value="ETS73602.1"/>
    <property type="molecule type" value="Genomic_DNA"/>
</dbReference>
<dbReference type="OrthoDB" id="409792at2759"/>
<feature type="compositionally biased region" description="Low complexity" evidence="9">
    <location>
        <begin position="83"/>
        <end position="94"/>
    </location>
</feature>
<dbReference type="eggNOG" id="ENOG502RZ3R">
    <property type="taxonomic scope" value="Eukaryota"/>
</dbReference>
<dbReference type="RefSeq" id="XP_007841320.1">
    <property type="nucleotide sequence ID" value="XM_007843129.1"/>
</dbReference>